<dbReference type="Pfam" id="PF12697">
    <property type="entry name" value="Abhydrolase_6"/>
    <property type="match status" value="1"/>
</dbReference>
<protein>
    <recommendedName>
        <fullName evidence="1">AB hydrolase-1 domain-containing protein</fullName>
    </recommendedName>
</protein>
<feature type="domain" description="AB hydrolase-1" evidence="1">
    <location>
        <begin position="6"/>
        <end position="248"/>
    </location>
</feature>
<evidence type="ECO:0000313" key="3">
    <source>
        <dbReference type="Proteomes" id="UP000824998"/>
    </source>
</evidence>
<evidence type="ECO:0000313" key="2">
    <source>
        <dbReference type="EMBL" id="KAG9236742.1"/>
    </source>
</evidence>
<proteinExistence type="predicted"/>
<comment type="caution">
    <text evidence="2">The sequence shown here is derived from an EMBL/GenBank/DDBJ whole genome shotgun (WGS) entry which is preliminary data.</text>
</comment>
<dbReference type="EMBL" id="MU251400">
    <property type="protein sequence ID" value="KAG9236742.1"/>
    <property type="molecule type" value="Genomic_DNA"/>
</dbReference>
<dbReference type="AlphaFoldDB" id="A0A9P8C7X4"/>
<dbReference type="SUPFAM" id="SSF53474">
    <property type="entry name" value="alpha/beta-Hydrolases"/>
    <property type="match status" value="1"/>
</dbReference>
<sequence length="257" mass="28177">MPKPSVIFVPGSFSIPEHYDPIFEAVRFKGVNIRGIQLPSACAKPEGAPPTMYDDAAFIASEVQKEVDQDKDVILIPHSYGGVPTSESTKGLSKKEREAEGKKGGIIRLAYLTCLVPPVGKSAGEMLLEVPSESKLELKIDENGWMYHDRPDLTAAIAFSDLLPSEGEDFVRKFVQHSAPSFAGELTHPGYKDIPASWLFCARDKCIPARNQQEAIGLIERVSGRRVDVTRIEADHVPNASQPQLVIDWIVDVVAKA</sequence>
<dbReference type="PANTHER" id="PTHR37017:SF13">
    <property type="entry name" value="AB HYDROLASE-1 DOMAIN-CONTAINING PROTEIN"/>
    <property type="match status" value="1"/>
</dbReference>
<dbReference type="InterPro" id="IPR000073">
    <property type="entry name" value="AB_hydrolase_1"/>
</dbReference>
<dbReference type="OrthoDB" id="1263307at2759"/>
<name>A0A9P8C7X4_9HELO</name>
<reference evidence="2" key="1">
    <citation type="journal article" date="2021" name="IMA Fungus">
        <title>Genomic characterization of three marine fungi, including Emericellopsis atlantica sp. nov. with signatures of a generalist lifestyle and marine biomass degradation.</title>
        <authorList>
            <person name="Hagestad O.C."/>
            <person name="Hou L."/>
            <person name="Andersen J.H."/>
            <person name="Hansen E.H."/>
            <person name="Altermark B."/>
            <person name="Li C."/>
            <person name="Kuhnert E."/>
            <person name="Cox R.J."/>
            <person name="Crous P.W."/>
            <person name="Spatafora J.W."/>
            <person name="Lail K."/>
            <person name="Amirebrahimi M."/>
            <person name="Lipzen A."/>
            <person name="Pangilinan J."/>
            <person name="Andreopoulos W."/>
            <person name="Hayes R.D."/>
            <person name="Ng V."/>
            <person name="Grigoriev I.V."/>
            <person name="Jackson S.A."/>
            <person name="Sutton T.D.S."/>
            <person name="Dobson A.D.W."/>
            <person name="Rama T."/>
        </authorList>
    </citation>
    <scope>NUCLEOTIDE SEQUENCE</scope>
    <source>
        <strain evidence="2">TRa018bII</strain>
    </source>
</reference>
<accession>A0A9P8C7X4</accession>
<dbReference type="Proteomes" id="UP000824998">
    <property type="component" value="Unassembled WGS sequence"/>
</dbReference>
<dbReference type="InterPro" id="IPR029058">
    <property type="entry name" value="AB_hydrolase_fold"/>
</dbReference>
<organism evidence="2 3">
    <name type="scientific">Amylocarpus encephaloides</name>
    <dbReference type="NCBI Taxonomy" id="45428"/>
    <lineage>
        <taxon>Eukaryota</taxon>
        <taxon>Fungi</taxon>
        <taxon>Dikarya</taxon>
        <taxon>Ascomycota</taxon>
        <taxon>Pezizomycotina</taxon>
        <taxon>Leotiomycetes</taxon>
        <taxon>Helotiales</taxon>
        <taxon>Helotiales incertae sedis</taxon>
        <taxon>Amylocarpus</taxon>
    </lineage>
</organism>
<dbReference type="Gene3D" id="3.40.50.1820">
    <property type="entry name" value="alpha/beta hydrolase"/>
    <property type="match status" value="1"/>
</dbReference>
<dbReference type="InterPro" id="IPR052897">
    <property type="entry name" value="Sec-Metab_Biosynth_Hydrolase"/>
</dbReference>
<evidence type="ECO:0000259" key="1">
    <source>
        <dbReference type="Pfam" id="PF12697"/>
    </source>
</evidence>
<gene>
    <name evidence="2" type="ORF">BJ875DRAFT_503149</name>
</gene>
<keyword evidence="3" id="KW-1185">Reference proteome</keyword>
<dbReference type="PANTHER" id="PTHR37017">
    <property type="entry name" value="AB HYDROLASE-1 DOMAIN-CONTAINING PROTEIN-RELATED"/>
    <property type="match status" value="1"/>
</dbReference>